<dbReference type="EMBL" id="CP000471">
    <property type="protein sequence ID" value="ABK45786.1"/>
    <property type="molecule type" value="Genomic_DNA"/>
</dbReference>
<gene>
    <name evidence="2" type="ordered locus">Mmc1_3297</name>
</gene>
<dbReference type="Proteomes" id="UP000002586">
    <property type="component" value="Chromosome"/>
</dbReference>
<reference evidence="3" key="1">
    <citation type="journal article" date="2009" name="Appl. Environ. Microbiol.">
        <title>Complete genome sequence of the chemolithoautotrophic marine magnetotactic coccus strain MC-1.</title>
        <authorList>
            <person name="Schubbe S."/>
            <person name="Williams T.J."/>
            <person name="Xie G."/>
            <person name="Kiss H.E."/>
            <person name="Brettin T.S."/>
            <person name="Martinez D."/>
            <person name="Ross C.A."/>
            <person name="Schuler D."/>
            <person name="Cox B.L."/>
            <person name="Nealson K.H."/>
            <person name="Bazylinski D.A."/>
        </authorList>
    </citation>
    <scope>NUCLEOTIDE SEQUENCE [LARGE SCALE GENOMIC DNA]</scope>
    <source>
        <strain evidence="3">ATCC BAA-1437 / JCM 17883 / MC-1</strain>
    </source>
</reference>
<reference evidence="2 3" key="2">
    <citation type="journal article" date="2012" name="Int. J. Syst. Evol. Microbiol.">
        <title>Magnetococcus marinus gen. nov., sp. nov., a marine, magnetotactic bacterium that represents a novel lineage (Magnetococcaceae fam. nov.; Magnetococcales ord. nov.) at the base of the Alphaproteobacteria.</title>
        <authorList>
            <person name="Bazylinski D.A."/>
            <person name="Williams T.J."/>
            <person name="Lefevre C.T."/>
            <person name="Berg R.J."/>
            <person name="Zhang C.L."/>
            <person name="Bowser S.S."/>
            <person name="Dean A.J."/>
            <person name="Beveridge T.J."/>
        </authorList>
    </citation>
    <scope>NUCLEOTIDE SEQUENCE [LARGE SCALE GENOMIC DNA]</scope>
    <source>
        <strain evidence="3">ATCC BAA-1437 / JCM 17883 / MC-1</strain>
    </source>
</reference>
<dbReference type="STRING" id="156889.Mmc1_3297"/>
<dbReference type="eggNOG" id="COG2823">
    <property type="taxonomic scope" value="Bacteria"/>
</dbReference>
<dbReference type="KEGG" id="mgm:Mmc1_3297"/>
<dbReference type="AlphaFoldDB" id="A0LCU3"/>
<feature type="domain" description="BON" evidence="1">
    <location>
        <begin position="117"/>
        <end position="185"/>
    </location>
</feature>
<dbReference type="Pfam" id="PF04972">
    <property type="entry name" value="BON"/>
    <property type="match status" value="2"/>
</dbReference>
<dbReference type="Gene3D" id="3.30.1340.30">
    <property type="match status" value="2"/>
</dbReference>
<dbReference type="InterPro" id="IPR051686">
    <property type="entry name" value="Lipoprotein_DolP"/>
</dbReference>
<protein>
    <submittedName>
        <fullName evidence="2">Transport-associated protein</fullName>
    </submittedName>
</protein>
<evidence type="ECO:0000313" key="3">
    <source>
        <dbReference type="Proteomes" id="UP000002586"/>
    </source>
</evidence>
<keyword evidence="3" id="KW-1185">Reference proteome</keyword>
<dbReference type="PROSITE" id="PS50914">
    <property type="entry name" value="BON"/>
    <property type="match status" value="2"/>
</dbReference>
<accession>A0LCU3</accession>
<dbReference type="InterPro" id="IPR007055">
    <property type="entry name" value="BON_dom"/>
</dbReference>
<dbReference type="PROSITE" id="PS51257">
    <property type="entry name" value="PROKAR_LIPOPROTEIN"/>
    <property type="match status" value="1"/>
</dbReference>
<dbReference type="OrthoDB" id="8480499at2"/>
<proteinExistence type="predicted"/>
<dbReference type="InterPro" id="IPR014004">
    <property type="entry name" value="Transpt-assoc_nodulatn_dom_bac"/>
</dbReference>
<name>A0LCU3_MAGMM</name>
<feature type="domain" description="BON" evidence="1">
    <location>
        <begin position="41"/>
        <end position="109"/>
    </location>
</feature>
<dbReference type="PANTHER" id="PTHR34606">
    <property type="entry name" value="BON DOMAIN-CONTAINING PROTEIN"/>
    <property type="match status" value="1"/>
</dbReference>
<dbReference type="RefSeq" id="WP_011714845.1">
    <property type="nucleotide sequence ID" value="NC_008576.1"/>
</dbReference>
<evidence type="ECO:0000313" key="2">
    <source>
        <dbReference type="EMBL" id="ABK45786.1"/>
    </source>
</evidence>
<sequence precursor="true">MARGWMVALVVGLLSGCAPIVGGGVVTGVSVERRGTVEMVEDLWVSNKIRSAYIESDKVSWGNVNVTVFRGKVLLTGTAANEEEVQESVRIAKAIRGVRAVHSELKVQYASAQELAEDTWISTQVKMMLLRDEQVRGLDIHVDTTKNVVYLTGLAASIQERDRAARIASVVKGVKEVVSYIEVDPESYKPTPLEESEPSKP</sequence>
<dbReference type="PANTHER" id="PTHR34606:SF15">
    <property type="entry name" value="BON DOMAIN-CONTAINING PROTEIN"/>
    <property type="match status" value="1"/>
</dbReference>
<evidence type="ECO:0000259" key="1">
    <source>
        <dbReference type="PROSITE" id="PS50914"/>
    </source>
</evidence>
<organism evidence="2 3">
    <name type="scientific">Magnetococcus marinus (strain ATCC BAA-1437 / JCM 17883 / MC-1)</name>
    <dbReference type="NCBI Taxonomy" id="156889"/>
    <lineage>
        <taxon>Bacteria</taxon>
        <taxon>Pseudomonadati</taxon>
        <taxon>Pseudomonadota</taxon>
        <taxon>Magnetococcia</taxon>
        <taxon>Magnetococcales</taxon>
        <taxon>Magnetococcaceae</taxon>
        <taxon>Magnetococcus</taxon>
    </lineage>
</organism>
<dbReference type="SMART" id="SM00749">
    <property type="entry name" value="BON"/>
    <property type="match status" value="2"/>
</dbReference>
<dbReference type="HOGENOM" id="CLU_083606_5_2_5"/>